<dbReference type="InterPro" id="IPR030395">
    <property type="entry name" value="GP_PDE_dom"/>
</dbReference>
<dbReference type="EC" id="3.1.4.46" evidence="2"/>
<evidence type="ECO:0000313" key="9">
    <source>
        <dbReference type="EMBL" id="SDG64825.1"/>
    </source>
</evidence>
<dbReference type="PROSITE" id="PS51704">
    <property type="entry name" value="GP_PDE"/>
    <property type="match status" value="1"/>
</dbReference>
<reference evidence="10" key="1">
    <citation type="submission" date="2016-10" db="EMBL/GenBank/DDBJ databases">
        <authorList>
            <person name="Varghese N."/>
            <person name="Submissions S."/>
        </authorList>
    </citation>
    <scope>NUCLEOTIDE SEQUENCE [LARGE SCALE GENOMIC DNA]</scope>
    <source>
        <strain evidence="10">930I</strain>
    </source>
</reference>
<evidence type="ECO:0000259" key="8">
    <source>
        <dbReference type="PROSITE" id="PS51704"/>
    </source>
</evidence>
<accession>A0A1G7VYH8</accession>
<gene>
    <name evidence="9" type="ORF">SAMN05421742_10215</name>
</gene>
<dbReference type="Pfam" id="PF03009">
    <property type="entry name" value="GDPD"/>
    <property type="match status" value="1"/>
</dbReference>
<organism evidence="9 10">
    <name type="scientific">Roseospirillum parvum</name>
    <dbReference type="NCBI Taxonomy" id="83401"/>
    <lineage>
        <taxon>Bacteria</taxon>
        <taxon>Pseudomonadati</taxon>
        <taxon>Pseudomonadota</taxon>
        <taxon>Alphaproteobacteria</taxon>
        <taxon>Rhodospirillales</taxon>
        <taxon>Rhodospirillaceae</taxon>
        <taxon>Roseospirillum</taxon>
    </lineage>
</organism>
<dbReference type="RefSeq" id="WP_092615333.1">
    <property type="nucleotide sequence ID" value="NZ_FNCV01000002.1"/>
</dbReference>
<evidence type="ECO:0000256" key="3">
    <source>
        <dbReference type="ARBA" id="ARBA00022729"/>
    </source>
</evidence>
<evidence type="ECO:0000256" key="4">
    <source>
        <dbReference type="ARBA" id="ARBA00022798"/>
    </source>
</evidence>
<dbReference type="EMBL" id="FNCV01000002">
    <property type="protein sequence ID" value="SDG64825.1"/>
    <property type="molecule type" value="Genomic_DNA"/>
</dbReference>
<evidence type="ECO:0000313" key="10">
    <source>
        <dbReference type="Proteomes" id="UP000217076"/>
    </source>
</evidence>
<feature type="chain" id="PRO_5011712680" description="glycerophosphodiester phosphodiesterase" evidence="7">
    <location>
        <begin position="29"/>
        <end position="412"/>
    </location>
</feature>
<comment type="similarity">
    <text evidence="1">Belongs to the glycerophosphoryl diester phosphodiesterase family.</text>
</comment>
<evidence type="ECO:0000256" key="7">
    <source>
        <dbReference type="SAM" id="SignalP"/>
    </source>
</evidence>
<dbReference type="STRING" id="83401.SAMN05421742_10215"/>
<name>A0A1G7VYH8_9PROT</name>
<feature type="signal peptide" evidence="7">
    <location>
        <begin position="1"/>
        <end position="28"/>
    </location>
</feature>
<protein>
    <recommendedName>
        <fullName evidence="2">glycerophosphodiester phosphodiesterase</fullName>
        <ecNumber evidence="2">3.1.4.46</ecNumber>
    </recommendedName>
</protein>
<evidence type="ECO:0000256" key="5">
    <source>
        <dbReference type="ARBA" id="ARBA00022801"/>
    </source>
</evidence>
<dbReference type="GO" id="GO:0006071">
    <property type="term" value="P:glycerol metabolic process"/>
    <property type="evidence" value="ECO:0007669"/>
    <property type="project" value="UniProtKB-KW"/>
</dbReference>
<evidence type="ECO:0000256" key="1">
    <source>
        <dbReference type="ARBA" id="ARBA00007277"/>
    </source>
</evidence>
<dbReference type="SUPFAM" id="SSF51695">
    <property type="entry name" value="PLC-like phosphodiesterases"/>
    <property type="match status" value="1"/>
</dbReference>
<dbReference type="GO" id="GO:0008889">
    <property type="term" value="F:glycerophosphodiester phosphodiesterase activity"/>
    <property type="evidence" value="ECO:0007669"/>
    <property type="project" value="UniProtKB-EC"/>
</dbReference>
<dbReference type="GO" id="GO:0006629">
    <property type="term" value="P:lipid metabolic process"/>
    <property type="evidence" value="ECO:0007669"/>
    <property type="project" value="InterPro"/>
</dbReference>
<dbReference type="InterPro" id="IPR017946">
    <property type="entry name" value="PLC-like_Pdiesterase_TIM-brl"/>
</dbReference>
<proteinExistence type="inferred from homology"/>
<dbReference type="Proteomes" id="UP000217076">
    <property type="component" value="Unassembled WGS sequence"/>
</dbReference>
<keyword evidence="4" id="KW-0319">Glycerol metabolism</keyword>
<keyword evidence="5" id="KW-0378">Hydrolase</keyword>
<dbReference type="OrthoDB" id="9795622at2"/>
<evidence type="ECO:0000256" key="2">
    <source>
        <dbReference type="ARBA" id="ARBA00012247"/>
    </source>
</evidence>
<evidence type="ECO:0000256" key="6">
    <source>
        <dbReference type="ARBA" id="ARBA00047512"/>
    </source>
</evidence>
<comment type="catalytic activity">
    <reaction evidence="6">
        <text>a sn-glycero-3-phosphodiester + H2O = an alcohol + sn-glycerol 3-phosphate + H(+)</text>
        <dbReference type="Rhea" id="RHEA:12969"/>
        <dbReference type="ChEBI" id="CHEBI:15377"/>
        <dbReference type="ChEBI" id="CHEBI:15378"/>
        <dbReference type="ChEBI" id="CHEBI:30879"/>
        <dbReference type="ChEBI" id="CHEBI:57597"/>
        <dbReference type="ChEBI" id="CHEBI:83408"/>
        <dbReference type="EC" id="3.1.4.46"/>
    </reaction>
</comment>
<dbReference type="PANTHER" id="PTHR43620:SF7">
    <property type="entry name" value="GLYCEROPHOSPHODIESTER PHOSPHODIESTERASE GDPD5-RELATED"/>
    <property type="match status" value="1"/>
</dbReference>
<sequence length="412" mass="44699">MRPITRCLTAGVGLAVLALATPLSPALAADDAQIGPRPMFLVDDLPAGKLKDKLAACTGPFTARDFSIGHRGAAMQFPEHTRESYLAAGRQGAGIIECDVTFTKDKQLVCRHSQCDLATTTDILARPELAAKCSQPFTPADPAKGTKASATCCTSDLTLDEFMSLNGKMDAANPDATTAEAYMDATAGWRTDLYSPGTVVTHAQSIALIDGMGRKFTPELKGPSVDMPFDGGYSQHDYAAQMIEEYKAAGIDPKRVFAQSFNLDDVLYWIETYPEFGKQAVYLDGRYDIEGFDPMDEKTWQPSMQELADKGVNYLAPPLYFLVTEKDGKIVPSPYAKAAKKAGLKLITWTLERSGPLASGGGWYFQSIEKVTDRDSDTLDLLNVLAQDIGVVGVFSDWPATTTFYANCMNLD</sequence>
<keyword evidence="3 7" id="KW-0732">Signal</keyword>
<feature type="domain" description="GP-PDE" evidence="8">
    <location>
        <begin position="65"/>
        <end position="406"/>
    </location>
</feature>
<dbReference type="Gene3D" id="3.20.20.190">
    <property type="entry name" value="Phosphatidylinositol (PI) phosphodiesterase"/>
    <property type="match status" value="1"/>
</dbReference>
<keyword evidence="10" id="KW-1185">Reference proteome</keyword>
<dbReference type="AlphaFoldDB" id="A0A1G7VYH8"/>
<dbReference type="PANTHER" id="PTHR43620">
    <property type="entry name" value="GLYCEROPHOSPHORYL DIESTER PHOSPHODIESTERASE"/>
    <property type="match status" value="1"/>
</dbReference>